<feature type="domain" description="CTP synthase N-terminal" evidence="16">
    <location>
        <begin position="4"/>
        <end position="267"/>
    </location>
</feature>
<dbReference type="InterPro" id="IPR033828">
    <property type="entry name" value="GATase1_CTP_Synthase"/>
</dbReference>
<dbReference type="InterPro" id="IPR017926">
    <property type="entry name" value="GATASE"/>
</dbReference>
<evidence type="ECO:0000256" key="4">
    <source>
        <dbReference type="ARBA" id="ARBA00022598"/>
    </source>
</evidence>
<evidence type="ECO:0000256" key="6">
    <source>
        <dbReference type="ARBA" id="ARBA00022741"/>
    </source>
</evidence>
<dbReference type="GO" id="GO:0003883">
    <property type="term" value="F:CTP synthase activity"/>
    <property type="evidence" value="ECO:0007669"/>
    <property type="project" value="UniProtKB-EC"/>
</dbReference>
<dbReference type="Pfam" id="PF06418">
    <property type="entry name" value="CTP_synth_N"/>
    <property type="match status" value="1"/>
</dbReference>
<dbReference type="CDD" id="cd03113">
    <property type="entry name" value="CTPS_N"/>
    <property type="match status" value="1"/>
</dbReference>
<dbReference type="GO" id="GO:0005829">
    <property type="term" value="C:cytosol"/>
    <property type="evidence" value="ECO:0007669"/>
    <property type="project" value="TreeGrafter"/>
</dbReference>
<dbReference type="PANTHER" id="PTHR11550">
    <property type="entry name" value="CTP SYNTHASE"/>
    <property type="match status" value="1"/>
</dbReference>
<dbReference type="GO" id="GO:0042802">
    <property type="term" value="F:identical protein binding"/>
    <property type="evidence" value="ECO:0007669"/>
    <property type="project" value="TreeGrafter"/>
</dbReference>
<dbReference type="Pfam" id="PF00117">
    <property type="entry name" value="GATase"/>
    <property type="match status" value="1"/>
</dbReference>
<dbReference type="Proteomes" id="UP000295518">
    <property type="component" value="Unassembled WGS sequence"/>
</dbReference>
<keyword evidence="10" id="KW-0665">Pyrimidine biosynthesis</keyword>
<keyword evidence="7" id="KW-0067">ATP-binding</keyword>
<dbReference type="InterPro" id="IPR017456">
    <property type="entry name" value="CTP_synthase_N"/>
</dbReference>
<dbReference type="EMBL" id="SNWN01000009">
    <property type="protein sequence ID" value="TDO21064.1"/>
    <property type="molecule type" value="Genomic_DNA"/>
</dbReference>
<dbReference type="Gene3D" id="3.40.50.300">
    <property type="entry name" value="P-loop containing nucleotide triphosphate hydrolases"/>
    <property type="match status" value="1"/>
</dbReference>
<evidence type="ECO:0000259" key="16">
    <source>
        <dbReference type="Pfam" id="PF06418"/>
    </source>
</evidence>
<sequence>METKFIFVTGGVISGLGKGISAASIGNILRARGYSLFVLKLDPYLNIDPGVMSPYEHGEVYVTEDGGETDLDLGHYERFIDVNLSKDSNWTSGRIYQRLFSKERDGIYGGKTVQTIPHLTNEIINIIQSTAQNHKPDFMIVEVGGTVGDIESDPFIYAIAKMKIKNPEQIFLAHVTYVPHLKASNEFKSKPTQNSLSTLRSFGIKPDLVLLRNENLVPHEIVSKIAAKATLENDEVISVPDLENIYYAPLYYEKENAAKIIEKYFNLEIRKGDFYHWNKFVELIYKPKKYSVKLLMVGKYIEFLDAYKSIIEAFKVAAYHENVELILEWKDAAKIVDEDITNSFKRFDGVVILPGFGKRGFEGKVKTAIHTRENKIPTLGICLGMQAMTVAQARLKGFSTATSAEFAGTFKENEIYVLDILKGKQKDKNLGGTLRLGDYPVELEKDSLARKIYGHDSIVERHRHRYEVSEEFRKKLEDDNFKFSGIYPEKGLAEIAEVKNHPFYLGTQFHPEFTNRPLKGHPLFKSFIKKIVEIKKGE</sequence>
<evidence type="ECO:0000256" key="12">
    <source>
        <dbReference type="ARBA" id="ARBA00075170"/>
    </source>
</evidence>
<evidence type="ECO:0000256" key="9">
    <source>
        <dbReference type="ARBA" id="ARBA00022962"/>
    </source>
</evidence>
<dbReference type="InterPro" id="IPR004468">
    <property type="entry name" value="CTP_synthase"/>
</dbReference>
<evidence type="ECO:0000256" key="2">
    <source>
        <dbReference type="ARBA" id="ARBA00007533"/>
    </source>
</evidence>
<reference evidence="17 18" key="1">
    <citation type="submission" date="2019-03" db="EMBL/GenBank/DDBJ databases">
        <title>Genomic Encyclopedia of Archaeal and Bacterial Type Strains, Phase II (KMG-II): from individual species to whole genera.</title>
        <authorList>
            <person name="Goeker M."/>
        </authorList>
    </citation>
    <scope>NUCLEOTIDE SEQUENCE [LARGE SCALE GENOMIC DNA]</scope>
    <source>
        <strain evidence="17 18">ATCC 700618</strain>
    </source>
</reference>
<dbReference type="EC" id="6.3.4.2" evidence="3"/>
<keyword evidence="6" id="KW-0547">Nucleotide-binding</keyword>
<evidence type="ECO:0000256" key="1">
    <source>
        <dbReference type="ARBA" id="ARBA00005171"/>
    </source>
</evidence>
<evidence type="ECO:0000256" key="10">
    <source>
        <dbReference type="ARBA" id="ARBA00022975"/>
    </source>
</evidence>
<dbReference type="UniPathway" id="UPA00159">
    <property type="reaction ID" value="UER00277"/>
</dbReference>
<dbReference type="OrthoDB" id="9801107at2"/>
<evidence type="ECO:0000256" key="13">
    <source>
        <dbReference type="ARBA" id="ARBA00079941"/>
    </source>
</evidence>
<accession>A0A4R6IG79</accession>
<evidence type="ECO:0000256" key="7">
    <source>
        <dbReference type="ARBA" id="ARBA00022840"/>
    </source>
</evidence>
<gene>
    <name evidence="17" type="ORF">EI74_0084</name>
</gene>
<name>A0A4R6IG79_9MOLU</name>
<dbReference type="CDD" id="cd01746">
    <property type="entry name" value="GATase1_CTP_Synthase"/>
    <property type="match status" value="1"/>
</dbReference>
<protein>
    <recommendedName>
        <fullName evidence="3">CTP synthase (glutamine hydrolyzing)</fullName>
        <ecNumber evidence="3">6.3.4.2</ecNumber>
    </recommendedName>
    <alternativeName>
        <fullName evidence="13">Cytidine 5'-triphosphate synthase</fullName>
    </alternativeName>
    <alternativeName>
        <fullName evidence="14">Cytidine triphosphate synthetase</fullName>
    </alternativeName>
    <alternativeName>
        <fullName evidence="12">UTP--ammonia ligase</fullName>
    </alternativeName>
</protein>
<dbReference type="GO" id="GO:0005524">
    <property type="term" value="F:ATP binding"/>
    <property type="evidence" value="ECO:0007669"/>
    <property type="project" value="UniProtKB-KW"/>
</dbReference>
<evidence type="ECO:0000256" key="3">
    <source>
        <dbReference type="ARBA" id="ARBA00012291"/>
    </source>
</evidence>
<dbReference type="NCBIfam" id="NF003792">
    <property type="entry name" value="PRK05380.1"/>
    <property type="match status" value="1"/>
</dbReference>
<evidence type="ECO:0000256" key="11">
    <source>
        <dbReference type="ARBA" id="ARBA00047781"/>
    </source>
</evidence>
<keyword evidence="4" id="KW-0436">Ligase</keyword>
<keyword evidence="18" id="KW-1185">Reference proteome</keyword>
<dbReference type="GO" id="GO:0044210">
    <property type="term" value="P:'de novo' CTP biosynthetic process"/>
    <property type="evidence" value="ECO:0007669"/>
    <property type="project" value="UniProtKB-UniPathway"/>
</dbReference>
<comment type="similarity">
    <text evidence="2">Belongs to the CTP synthase family.</text>
</comment>
<organism evidence="17 18">
    <name type="scientific">Mycoplasma testudineum</name>
    <dbReference type="NCBI Taxonomy" id="244584"/>
    <lineage>
        <taxon>Bacteria</taxon>
        <taxon>Bacillati</taxon>
        <taxon>Mycoplasmatota</taxon>
        <taxon>Mollicutes</taxon>
        <taxon>Mycoplasmataceae</taxon>
        <taxon>Mycoplasma</taxon>
    </lineage>
</organism>
<dbReference type="InterPro" id="IPR027417">
    <property type="entry name" value="P-loop_NTPase"/>
</dbReference>
<comment type="catalytic activity">
    <reaction evidence="11">
        <text>UTP + L-glutamine + ATP + H2O = CTP + L-glutamate + ADP + phosphate + 2 H(+)</text>
        <dbReference type="Rhea" id="RHEA:26426"/>
        <dbReference type="ChEBI" id="CHEBI:15377"/>
        <dbReference type="ChEBI" id="CHEBI:15378"/>
        <dbReference type="ChEBI" id="CHEBI:29985"/>
        <dbReference type="ChEBI" id="CHEBI:30616"/>
        <dbReference type="ChEBI" id="CHEBI:37563"/>
        <dbReference type="ChEBI" id="CHEBI:43474"/>
        <dbReference type="ChEBI" id="CHEBI:46398"/>
        <dbReference type="ChEBI" id="CHEBI:58359"/>
        <dbReference type="ChEBI" id="CHEBI:456216"/>
        <dbReference type="EC" id="6.3.4.2"/>
    </reaction>
</comment>
<dbReference type="Gene3D" id="3.40.50.880">
    <property type="match status" value="1"/>
</dbReference>
<dbReference type="GO" id="GO:0019856">
    <property type="term" value="P:pyrimidine nucleobase biosynthetic process"/>
    <property type="evidence" value="ECO:0007669"/>
    <property type="project" value="TreeGrafter"/>
</dbReference>
<comment type="pathway">
    <text evidence="1">Pyrimidine metabolism; CTP biosynthesis via de novo pathway; CTP from UDP: step 2/2.</text>
</comment>
<evidence type="ECO:0000259" key="15">
    <source>
        <dbReference type="Pfam" id="PF00117"/>
    </source>
</evidence>
<evidence type="ECO:0000313" key="17">
    <source>
        <dbReference type="EMBL" id="TDO21064.1"/>
    </source>
</evidence>
<comment type="caution">
    <text evidence="17">The sequence shown here is derived from an EMBL/GenBank/DDBJ whole genome shotgun (WGS) entry which is preliminary data.</text>
</comment>
<keyword evidence="9" id="KW-0315">Glutamine amidotransferase</keyword>
<dbReference type="PROSITE" id="PS51273">
    <property type="entry name" value="GATASE_TYPE_1"/>
    <property type="match status" value="1"/>
</dbReference>
<dbReference type="GO" id="GO:0046872">
    <property type="term" value="F:metal ion binding"/>
    <property type="evidence" value="ECO:0007669"/>
    <property type="project" value="UniProtKB-KW"/>
</dbReference>
<evidence type="ECO:0000313" key="18">
    <source>
        <dbReference type="Proteomes" id="UP000295518"/>
    </source>
</evidence>
<dbReference type="NCBIfam" id="TIGR00337">
    <property type="entry name" value="PyrG"/>
    <property type="match status" value="1"/>
</dbReference>
<dbReference type="PANTHER" id="PTHR11550:SF0">
    <property type="entry name" value="CTP SYNTHASE-RELATED"/>
    <property type="match status" value="1"/>
</dbReference>
<evidence type="ECO:0000256" key="14">
    <source>
        <dbReference type="ARBA" id="ARBA00083191"/>
    </source>
</evidence>
<keyword evidence="8" id="KW-0460">Magnesium</keyword>
<dbReference type="FunFam" id="3.40.50.300:FF:000009">
    <property type="entry name" value="CTP synthase"/>
    <property type="match status" value="1"/>
</dbReference>
<dbReference type="AlphaFoldDB" id="A0A4R6IG79"/>
<dbReference type="SUPFAM" id="SSF52540">
    <property type="entry name" value="P-loop containing nucleoside triphosphate hydrolases"/>
    <property type="match status" value="1"/>
</dbReference>
<dbReference type="RefSeq" id="WP_094254419.1">
    <property type="nucleotide sequence ID" value="NZ_NNCE01000001.1"/>
</dbReference>
<dbReference type="SUPFAM" id="SSF52317">
    <property type="entry name" value="Class I glutamine amidotransferase-like"/>
    <property type="match status" value="1"/>
</dbReference>
<evidence type="ECO:0000256" key="8">
    <source>
        <dbReference type="ARBA" id="ARBA00022842"/>
    </source>
</evidence>
<evidence type="ECO:0000256" key="5">
    <source>
        <dbReference type="ARBA" id="ARBA00022723"/>
    </source>
</evidence>
<dbReference type="InterPro" id="IPR029062">
    <property type="entry name" value="Class_I_gatase-like"/>
</dbReference>
<keyword evidence="5" id="KW-0479">Metal-binding</keyword>
<feature type="domain" description="Glutamine amidotransferase" evidence="15">
    <location>
        <begin position="303"/>
        <end position="529"/>
    </location>
</feature>
<proteinExistence type="inferred from homology"/>